<keyword evidence="3 6" id="KW-0812">Transmembrane</keyword>
<dbReference type="PANTHER" id="PTHR43701">
    <property type="entry name" value="MEMBRANE TRANSPORTER PROTEIN MJ0441-RELATED"/>
    <property type="match status" value="1"/>
</dbReference>
<feature type="transmembrane region" description="Helical" evidence="6">
    <location>
        <begin position="212"/>
        <end position="234"/>
    </location>
</feature>
<accession>A0A368VRB7</accession>
<keyword evidence="8" id="KW-1185">Reference proteome</keyword>
<keyword evidence="4 6" id="KW-1133">Transmembrane helix</keyword>
<comment type="similarity">
    <text evidence="2 6">Belongs to the 4-toluene sulfonate uptake permease (TSUP) (TC 2.A.102) family.</text>
</comment>
<evidence type="ECO:0000313" key="8">
    <source>
        <dbReference type="Proteomes" id="UP000253495"/>
    </source>
</evidence>
<dbReference type="AlphaFoldDB" id="A0A368VRB7"/>
<feature type="transmembrane region" description="Helical" evidence="6">
    <location>
        <begin position="106"/>
        <end position="124"/>
    </location>
</feature>
<evidence type="ECO:0000256" key="6">
    <source>
        <dbReference type="RuleBase" id="RU363041"/>
    </source>
</evidence>
<feature type="transmembrane region" description="Helical" evidence="6">
    <location>
        <begin position="81"/>
        <end position="100"/>
    </location>
</feature>
<feature type="transmembrane region" description="Helical" evidence="6">
    <location>
        <begin position="246"/>
        <end position="264"/>
    </location>
</feature>
<evidence type="ECO:0000256" key="3">
    <source>
        <dbReference type="ARBA" id="ARBA00022692"/>
    </source>
</evidence>
<gene>
    <name evidence="7" type="ORF">DFQ14_10449</name>
</gene>
<reference evidence="7 8" key="1">
    <citation type="submission" date="2018-07" db="EMBL/GenBank/DDBJ databases">
        <title>Genomic Encyclopedia of Type Strains, Phase III (KMG-III): the genomes of soil and plant-associated and newly described type strains.</title>
        <authorList>
            <person name="Whitman W."/>
        </authorList>
    </citation>
    <scope>NUCLEOTIDE SEQUENCE [LARGE SCALE GENOMIC DNA]</scope>
    <source>
        <strain evidence="7 8">CECT 8575</strain>
    </source>
</reference>
<comment type="subcellular location">
    <subcellularLocation>
        <location evidence="6">Cell membrane</location>
        <topology evidence="6">Multi-pass membrane protein</topology>
    </subcellularLocation>
    <subcellularLocation>
        <location evidence="1">Membrane</location>
        <topology evidence="1">Multi-pass membrane protein</topology>
    </subcellularLocation>
</comment>
<dbReference type="PANTHER" id="PTHR43701:SF2">
    <property type="entry name" value="MEMBRANE TRANSPORTER PROTEIN YJNA-RELATED"/>
    <property type="match status" value="1"/>
</dbReference>
<dbReference type="EMBL" id="QPJC01000004">
    <property type="protein sequence ID" value="RCW44460.1"/>
    <property type="molecule type" value="Genomic_DNA"/>
</dbReference>
<feature type="transmembrane region" description="Helical" evidence="6">
    <location>
        <begin position="51"/>
        <end position="69"/>
    </location>
</feature>
<sequence length="270" mass="27113">MSSAGMETGDHVILAGIFGAIIGLAMGLLGAGGSILAIPALVYGVGQPFQVAIPTSLAVVAISSLGGLLPRQRRAQVQWRVALVFGAAGAPATFAGAALARLIPQRWLLLSFAALMVVVAVRMLRGRDEGGGACRTGEGGINWRSCLPKAVATGAGVGVLTGLFGVGGGFVIVPALSLLLGLEAQQAVATSLIIVLLNSVAGFSAHAGTTHFNYAVLLVFAAAALVVSILAARLATRLPSKTVKQWFAYVVLAVAAGIATTALLNPAALG</sequence>
<feature type="transmembrane region" description="Helical" evidence="6">
    <location>
        <begin position="151"/>
        <end position="180"/>
    </location>
</feature>
<evidence type="ECO:0000256" key="4">
    <source>
        <dbReference type="ARBA" id="ARBA00022989"/>
    </source>
</evidence>
<organism evidence="7 8">
    <name type="scientific">Halopolyspora algeriensis</name>
    <dbReference type="NCBI Taxonomy" id="1500506"/>
    <lineage>
        <taxon>Bacteria</taxon>
        <taxon>Bacillati</taxon>
        <taxon>Actinomycetota</taxon>
        <taxon>Actinomycetes</taxon>
        <taxon>Actinomycetes incertae sedis</taxon>
        <taxon>Halopolyspora</taxon>
    </lineage>
</organism>
<dbReference type="RefSeq" id="WP_257233604.1">
    <property type="nucleotide sequence ID" value="NZ_QPJC01000004.1"/>
</dbReference>
<feature type="transmembrane region" description="Helical" evidence="6">
    <location>
        <begin position="12"/>
        <end position="45"/>
    </location>
</feature>
<evidence type="ECO:0000313" key="7">
    <source>
        <dbReference type="EMBL" id="RCW44460.1"/>
    </source>
</evidence>
<dbReference type="GO" id="GO:0005886">
    <property type="term" value="C:plasma membrane"/>
    <property type="evidence" value="ECO:0007669"/>
    <property type="project" value="UniProtKB-SubCell"/>
</dbReference>
<keyword evidence="6" id="KW-1003">Cell membrane</keyword>
<comment type="caution">
    <text evidence="7">The sequence shown here is derived from an EMBL/GenBank/DDBJ whole genome shotgun (WGS) entry which is preliminary data.</text>
</comment>
<keyword evidence="5 6" id="KW-0472">Membrane</keyword>
<name>A0A368VRB7_9ACTN</name>
<evidence type="ECO:0000256" key="5">
    <source>
        <dbReference type="ARBA" id="ARBA00023136"/>
    </source>
</evidence>
<dbReference type="Proteomes" id="UP000253495">
    <property type="component" value="Unassembled WGS sequence"/>
</dbReference>
<proteinExistence type="inferred from homology"/>
<dbReference type="InterPro" id="IPR051598">
    <property type="entry name" value="TSUP/Inactive_protease-like"/>
</dbReference>
<evidence type="ECO:0000256" key="2">
    <source>
        <dbReference type="ARBA" id="ARBA00009142"/>
    </source>
</evidence>
<dbReference type="InterPro" id="IPR002781">
    <property type="entry name" value="TM_pro_TauE-like"/>
</dbReference>
<dbReference type="Pfam" id="PF01925">
    <property type="entry name" value="TauE"/>
    <property type="match status" value="1"/>
</dbReference>
<feature type="transmembrane region" description="Helical" evidence="6">
    <location>
        <begin position="186"/>
        <end position="205"/>
    </location>
</feature>
<evidence type="ECO:0000256" key="1">
    <source>
        <dbReference type="ARBA" id="ARBA00004141"/>
    </source>
</evidence>
<protein>
    <recommendedName>
        <fullName evidence="6">Probable membrane transporter protein</fullName>
    </recommendedName>
</protein>